<keyword evidence="3" id="KW-1185">Reference proteome</keyword>
<keyword evidence="1" id="KW-0812">Transmembrane</keyword>
<dbReference type="EMBL" id="JAAGNZ010000002">
    <property type="protein sequence ID" value="NEU69979.1"/>
    <property type="molecule type" value="Genomic_DNA"/>
</dbReference>
<dbReference type="Proteomes" id="UP000477386">
    <property type="component" value="Unassembled WGS sequence"/>
</dbReference>
<organism evidence="2 3">
    <name type="scientific">Spirosoma agri</name>
    <dbReference type="NCBI Taxonomy" id="1987381"/>
    <lineage>
        <taxon>Bacteria</taxon>
        <taxon>Pseudomonadati</taxon>
        <taxon>Bacteroidota</taxon>
        <taxon>Cytophagia</taxon>
        <taxon>Cytophagales</taxon>
        <taxon>Cytophagaceae</taxon>
        <taxon>Spirosoma</taxon>
    </lineage>
</organism>
<evidence type="ECO:0000313" key="3">
    <source>
        <dbReference type="Proteomes" id="UP000477386"/>
    </source>
</evidence>
<feature type="transmembrane region" description="Helical" evidence="1">
    <location>
        <begin position="105"/>
        <end position="127"/>
    </location>
</feature>
<keyword evidence="1" id="KW-0472">Membrane</keyword>
<accession>A0A6M0INU2</accession>
<keyword evidence="1" id="KW-1133">Transmembrane helix</keyword>
<gene>
    <name evidence="2" type="ORF">GK091_24070</name>
</gene>
<evidence type="ECO:0008006" key="4">
    <source>
        <dbReference type="Google" id="ProtNLM"/>
    </source>
</evidence>
<reference evidence="2 3" key="1">
    <citation type="submission" date="2020-02" db="EMBL/GenBank/DDBJ databases">
        <title>Draft genome sequence of two Spirosoma agri KCTC 52727 and Spirosoma terrae KCTC 52035.</title>
        <authorList>
            <person name="Rojas J."/>
            <person name="Ambika Manirajan B."/>
            <person name="Ratering S."/>
            <person name="Suarez C."/>
            <person name="Schnell S."/>
        </authorList>
    </citation>
    <scope>NUCLEOTIDE SEQUENCE [LARGE SCALE GENOMIC DNA]</scope>
    <source>
        <strain evidence="2 3">KCTC 52727</strain>
    </source>
</reference>
<evidence type="ECO:0000313" key="2">
    <source>
        <dbReference type="EMBL" id="NEU69979.1"/>
    </source>
</evidence>
<comment type="caution">
    <text evidence="2">The sequence shown here is derived from an EMBL/GenBank/DDBJ whole genome shotgun (WGS) entry which is preliminary data.</text>
</comment>
<feature type="transmembrane region" description="Helical" evidence="1">
    <location>
        <begin position="12"/>
        <end position="32"/>
    </location>
</feature>
<feature type="transmembrane region" description="Helical" evidence="1">
    <location>
        <begin position="52"/>
        <end position="71"/>
    </location>
</feature>
<sequence length="169" mass="19204">MKAGTFFVRTWRILSILGFLFALFNSYISYPGEVVVRFDEQNQPIQMIDREVIFYIAVAIFLINITMMKAISRLFLRLPSASIPVPNQAVWAAHRSQLNDIFTNWFYALTAAINTVLALGLIALSLLNRSDRGINTYDYAWLLPLSAIMLIGVIIALPIRLFMKPSDND</sequence>
<protein>
    <recommendedName>
        <fullName evidence="4">DUF1648 domain-containing protein</fullName>
    </recommendedName>
</protein>
<proteinExistence type="predicted"/>
<dbReference type="AlphaFoldDB" id="A0A6M0INU2"/>
<evidence type="ECO:0000256" key="1">
    <source>
        <dbReference type="SAM" id="Phobius"/>
    </source>
</evidence>
<feature type="transmembrane region" description="Helical" evidence="1">
    <location>
        <begin position="139"/>
        <end position="163"/>
    </location>
</feature>
<dbReference type="RefSeq" id="WP_164042842.1">
    <property type="nucleotide sequence ID" value="NZ_JAAGNZ010000002.1"/>
</dbReference>
<name>A0A6M0INU2_9BACT</name>